<accession>A0A914WJS3</accession>
<dbReference type="AlphaFoldDB" id="A0A914WJS3"/>
<evidence type="ECO:0000256" key="7">
    <source>
        <dbReference type="ARBA" id="ARBA00023224"/>
    </source>
</evidence>
<keyword evidence="9" id="KW-1185">Reference proteome</keyword>
<evidence type="ECO:0000256" key="8">
    <source>
        <dbReference type="SAM" id="Phobius"/>
    </source>
</evidence>
<comment type="subcellular location">
    <subcellularLocation>
        <location evidence="1">Cell membrane</location>
        <topology evidence="1">Multi-pass membrane protein</topology>
    </subcellularLocation>
</comment>
<dbReference type="InterPro" id="IPR040435">
    <property type="entry name" value="Put_GPCR_Chromadorea"/>
</dbReference>
<keyword evidence="3 8" id="KW-0812">Transmembrane</keyword>
<keyword evidence="7" id="KW-0807">Transducer</keyword>
<keyword evidence="4 8" id="KW-1133">Transmembrane helix</keyword>
<dbReference type="PANTHER" id="PTHR37441:SF4">
    <property type="entry name" value="G-PROTEIN COUPLED RECEPTORS FAMILY 1 PROFILE DOMAIN-CONTAINING PROTEIN"/>
    <property type="match status" value="1"/>
</dbReference>
<organism evidence="9 10">
    <name type="scientific">Plectus sambesii</name>
    <dbReference type="NCBI Taxonomy" id="2011161"/>
    <lineage>
        <taxon>Eukaryota</taxon>
        <taxon>Metazoa</taxon>
        <taxon>Ecdysozoa</taxon>
        <taxon>Nematoda</taxon>
        <taxon>Chromadorea</taxon>
        <taxon>Plectida</taxon>
        <taxon>Plectina</taxon>
        <taxon>Plectoidea</taxon>
        <taxon>Plectidae</taxon>
        <taxon>Plectus</taxon>
    </lineage>
</organism>
<evidence type="ECO:0000256" key="4">
    <source>
        <dbReference type="ARBA" id="ARBA00022989"/>
    </source>
</evidence>
<evidence type="ECO:0000256" key="6">
    <source>
        <dbReference type="ARBA" id="ARBA00023136"/>
    </source>
</evidence>
<keyword evidence="5" id="KW-0297">G-protein coupled receptor</keyword>
<keyword evidence="5" id="KW-0675">Receptor</keyword>
<keyword evidence="6 8" id="KW-0472">Membrane</keyword>
<reference evidence="10" key="1">
    <citation type="submission" date="2022-11" db="UniProtKB">
        <authorList>
            <consortium name="WormBaseParasite"/>
        </authorList>
    </citation>
    <scope>IDENTIFICATION</scope>
</reference>
<feature type="transmembrane region" description="Helical" evidence="8">
    <location>
        <begin position="68"/>
        <end position="89"/>
    </location>
</feature>
<keyword evidence="2" id="KW-1003">Cell membrane</keyword>
<evidence type="ECO:0000313" key="10">
    <source>
        <dbReference type="WBParaSite" id="PSAMB.scaffold422size51877.g5589.t1"/>
    </source>
</evidence>
<proteinExistence type="predicted"/>
<sequence>MRAAKIVRSNKQQSNVSVMHRLGQNIGIFAITSVPMAVVCIWALSELQTLSSLGNGSGKCWYFENADLFFHLEALAGFGTILWMLRMLLDPVINFLNHTKFRQFIIARRSVFPSAEKVRPAPMVSVAVSPFGKDE</sequence>
<evidence type="ECO:0000256" key="3">
    <source>
        <dbReference type="ARBA" id="ARBA00022692"/>
    </source>
</evidence>
<evidence type="ECO:0000256" key="5">
    <source>
        <dbReference type="ARBA" id="ARBA00023040"/>
    </source>
</evidence>
<dbReference type="WBParaSite" id="PSAMB.scaffold422size51877.g5589.t1">
    <property type="protein sequence ID" value="PSAMB.scaffold422size51877.g5589.t1"/>
    <property type="gene ID" value="PSAMB.scaffold422size51877.g5589"/>
</dbReference>
<protein>
    <submittedName>
        <fullName evidence="10">G-protein coupled receptors family 2 profile 2 domain-containing protein</fullName>
    </submittedName>
</protein>
<dbReference type="Proteomes" id="UP000887566">
    <property type="component" value="Unplaced"/>
</dbReference>
<evidence type="ECO:0000256" key="2">
    <source>
        <dbReference type="ARBA" id="ARBA00022475"/>
    </source>
</evidence>
<dbReference type="PANTHER" id="PTHR37441">
    <property type="entry name" value="PROTEIN CBG16518"/>
    <property type="match status" value="1"/>
</dbReference>
<evidence type="ECO:0000313" key="9">
    <source>
        <dbReference type="Proteomes" id="UP000887566"/>
    </source>
</evidence>
<feature type="transmembrane region" description="Helical" evidence="8">
    <location>
        <begin position="21"/>
        <end position="44"/>
    </location>
</feature>
<dbReference type="GO" id="GO:0005886">
    <property type="term" value="C:plasma membrane"/>
    <property type="evidence" value="ECO:0007669"/>
    <property type="project" value="UniProtKB-SubCell"/>
</dbReference>
<dbReference type="GO" id="GO:0004930">
    <property type="term" value="F:G protein-coupled receptor activity"/>
    <property type="evidence" value="ECO:0007669"/>
    <property type="project" value="UniProtKB-KW"/>
</dbReference>
<name>A0A914WJS3_9BILA</name>
<evidence type="ECO:0000256" key="1">
    <source>
        <dbReference type="ARBA" id="ARBA00004651"/>
    </source>
</evidence>